<reference evidence="7 8" key="1">
    <citation type="submission" date="2016-10" db="EMBL/GenBank/DDBJ databases">
        <authorList>
            <person name="de Groot N.N."/>
        </authorList>
    </citation>
    <scope>NUCLEOTIDE SEQUENCE [LARGE SCALE GENOMIC DNA]</scope>
    <source>
        <strain evidence="7 8">CGMCC 1.12097</strain>
    </source>
</reference>
<comment type="cofactor">
    <cofactor evidence="1 5">
        <name>FAD</name>
        <dbReference type="ChEBI" id="CHEBI:57692"/>
    </cofactor>
</comment>
<dbReference type="Gene3D" id="3.30.410.40">
    <property type="match status" value="2"/>
</dbReference>
<protein>
    <submittedName>
        <fullName evidence="7">5-(Hydroxymethyl)furfural/furfural oxidase</fullName>
    </submittedName>
</protein>
<dbReference type="PANTHER" id="PTHR11552">
    <property type="entry name" value="GLUCOSE-METHANOL-CHOLINE GMC OXIDOREDUCTASE"/>
    <property type="match status" value="1"/>
</dbReference>
<dbReference type="AlphaFoldDB" id="A0A1G5Z972"/>
<evidence type="ECO:0000256" key="2">
    <source>
        <dbReference type="ARBA" id="ARBA00010790"/>
    </source>
</evidence>
<feature type="binding site" evidence="5">
    <location>
        <begin position="503"/>
        <end position="504"/>
    </location>
    <ligand>
        <name>FAD</name>
        <dbReference type="ChEBI" id="CHEBI:57692"/>
    </ligand>
</feature>
<dbReference type="InterPro" id="IPR007867">
    <property type="entry name" value="GMC_OxRtase_C"/>
</dbReference>
<gene>
    <name evidence="7" type="ORF">SAMN02927914_04505</name>
</gene>
<evidence type="ECO:0000256" key="3">
    <source>
        <dbReference type="ARBA" id="ARBA00022630"/>
    </source>
</evidence>
<dbReference type="SUPFAM" id="SSF54373">
    <property type="entry name" value="FAD-linked reductases, C-terminal domain"/>
    <property type="match status" value="1"/>
</dbReference>
<dbReference type="InterPro" id="IPR036188">
    <property type="entry name" value="FAD/NAD-bd_sf"/>
</dbReference>
<dbReference type="PANTHER" id="PTHR11552:SF147">
    <property type="entry name" value="CHOLINE DEHYDROGENASE, MITOCHONDRIAL"/>
    <property type="match status" value="1"/>
</dbReference>
<dbReference type="Gene3D" id="3.50.50.60">
    <property type="entry name" value="FAD/NAD(P)-binding domain"/>
    <property type="match status" value="2"/>
</dbReference>
<dbReference type="PROSITE" id="PS00624">
    <property type="entry name" value="GMC_OXRED_2"/>
    <property type="match status" value="1"/>
</dbReference>
<name>A0A1G5Z972_9HYPH</name>
<evidence type="ECO:0000313" key="7">
    <source>
        <dbReference type="EMBL" id="SDA91371.1"/>
    </source>
</evidence>
<dbReference type="RefSeq" id="WP_091582363.1">
    <property type="nucleotide sequence ID" value="NZ_FMXM01000015.1"/>
</dbReference>
<accession>A0A1G5Z972</accession>
<evidence type="ECO:0000256" key="4">
    <source>
        <dbReference type="ARBA" id="ARBA00022827"/>
    </source>
</evidence>
<dbReference type="EMBL" id="FMXM01000015">
    <property type="protein sequence ID" value="SDA91371.1"/>
    <property type="molecule type" value="Genomic_DNA"/>
</dbReference>
<dbReference type="STRING" id="1165689.SAMN02927914_04505"/>
<dbReference type="SUPFAM" id="SSF51905">
    <property type="entry name" value="FAD/NAD(P)-binding domain"/>
    <property type="match status" value="1"/>
</dbReference>
<comment type="similarity">
    <text evidence="2">Belongs to the GMC oxidoreductase family.</text>
</comment>
<dbReference type="InterPro" id="IPR000172">
    <property type="entry name" value="GMC_OxRdtase_N"/>
</dbReference>
<dbReference type="PIRSF" id="PIRSF000137">
    <property type="entry name" value="Alcohol_oxidase"/>
    <property type="match status" value="1"/>
</dbReference>
<dbReference type="Pfam" id="PF05199">
    <property type="entry name" value="GMC_oxred_C"/>
    <property type="match status" value="1"/>
</dbReference>
<dbReference type="OrthoDB" id="9785276at2"/>
<evidence type="ECO:0000256" key="5">
    <source>
        <dbReference type="PIRSR" id="PIRSR000137-2"/>
    </source>
</evidence>
<dbReference type="GO" id="GO:0050660">
    <property type="term" value="F:flavin adenine dinucleotide binding"/>
    <property type="evidence" value="ECO:0007669"/>
    <property type="project" value="InterPro"/>
</dbReference>
<dbReference type="InterPro" id="IPR012132">
    <property type="entry name" value="GMC_OxRdtase"/>
</dbReference>
<proteinExistence type="inferred from homology"/>
<sequence>MAGQQYSHIVVGGGSAGCVLANRLSAKSANRVLLIEAGRDTPPDRVEPAILDSYPRIAYFNERNLWADLRVYLQPVPHNSSAKPPLRRYEQARLMGGGSSLNDMQANRGTPYDYDEWHDLGASGWRWSDVLKYFLRLERDVDFDGPLHGKQGPIPIRRIMPAEWPLFSRAVATALAGSGYRDIEDQNANFGDGYFPIAISNLYDRRVSTAIGYLDNAVRRRANLHIRADCLVAGLVLEGAKVVGVSIEHASGVETVNGAEVILAAGAIHSPAMLLRSGIGPAGDLRQLGIDVVADRQGVGHNLQDHPTISLSAFLRKDSRLGDQLRRHTHVGLRYSSNLPECEPQDMYMVALSKSGWHPVGKQLGSLTTWVNHPFSTGRVSLQSASPHAEPQVEFNLLRDRRDLLRLTAAMRKMIALFDDPTLRGQVTDYFPSSYSERIRDLGKVSTKNLVLTGILAQLLDGPGALRRALIKHVITEGATVDQIKHDDDALEEFVRQKVHGVWHAAGTCRMGNPSNVDTVTDPDGKVVGVQNLRVADASIMPRVPRANTNIPTIMIAEKISDSILNASS</sequence>
<evidence type="ECO:0000259" key="6">
    <source>
        <dbReference type="PROSITE" id="PS00624"/>
    </source>
</evidence>
<dbReference type="GO" id="GO:0016614">
    <property type="term" value="F:oxidoreductase activity, acting on CH-OH group of donors"/>
    <property type="evidence" value="ECO:0007669"/>
    <property type="project" value="InterPro"/>
</dbReference>
<keyword evidence="4 5" id="KW-0274">FAD</keyword>
<evidence type="ECO:0000313" key="8">
    <source>
        <dbReference type="Proteomes" id="UP000198588"/>
    </source>
</evidence>
<feature type="domain" description="Glucose-methanol-choline oxidoreductase N-terminal" evidence="6">
    <location>
        <begin position="266"/>
        <end position="280"/>
    </location>
</feature>
<dbReference type="Pfam" id="PF00732">
    <property type="entry name" value="GMC_oxred_N"/>
    <property type="match status" value="1"/>
</dbReference>
<dbReference type="Proteomes" id="UP000198588">
    <property type="component" value="Unassembled WGS sequence"/>
</dbReference>
<organism evidence="7 8">
    <name type="scientific">Mesorhizobium qingshengii</name>
    <dbReference type="NCBI Taxonomy" id="1165689"/>
    <lineage>
        <taxon>Bacteria</taxon>
        <taxon>Pseudomonadati</taxon>
        <taxon>Pseudomonadota</taxon>
        <taxon>Alphaproteobacteria</taxon>
        <taxon>Hyphomicrobiales</taxon>
        <taxon>Phyllobacteriaceae</taxon>
        <taxon>Mesorhizobium</taxon>
    </lineage>
</organism>
<keyword evidence="3" id="KW-0285">Flavoprotein</keyword>
<feature type="binding site" evidence="5">
    <location>
        <position position="232"/>
    </location>
    <ligand>
        <name>FAD</name>
        <dbReference type="ChEBI" id="CHEBI:57692"/>
    </ligand>
</feature>
<evidence type="ECO:0000256" key="1">
    <source>
        <dbReference type="ARBA" id="ARBA00001974"/>
    </source>
</evidence>